<gene>
    <name evidence="1" type="ORF">P691DRAFT_759083</name>
</gene>
<comment type="caution">
    <text evidence="1">The sequence shown here is derived from an EMBL/GenBank/DDBJ whole genome shotgun (WGS) entry which is preliminary data.</text>
</comment>
<dbReference type="Proteomes" id="UP000807342">
    <property type="component" value="Unassembled WGS sequence"/>
</dbReference>
<evidence type="ECO:0000313" key="2">
    <source>
        <dbReference type="Proteomes" id="UP000807342"/>
    </source>
</evidence>
<keyword evidence="2" id="KW-1185">Reference proteome</keyword>
<protein>
    <submittedName>
        <fullName evidence="1">Uncharacterized protein</fullName>
    </submittedName>
</protein>
<name>A0A9P5XHP4_9AGAR</name>
<evidence type="ECO:0000313" key="1">
    <source>
        <dbReference type="EMBL" id="KAF9449416.1"/>
    </source>
</evidence>
<proteinExistence type="predicted"/>
<sequence length="232" mass="25874">MSSIISQALSMNDLGTSAYTSPQEAEDTPLESAPLWVIQLECKKPYTFTGVPCQSLPSLNFLPLTCTQPNLEVIFPHPFDPLGRVPGWLEHYGFSVSSPIVHICDENLRIGVIDLSQTLGITDEIGVLKFVDIICFLSFFMGSNLSRDIYFSLDKVTRAFVSLTFRRRMIGPLAKAGGPSEDWDAFVNNGRAIRHPRNSDLFLGRRNVWKFSVLPGYSILWVSGELLFGPEV</sequence>
<dbReference type="AlphaFoldDB" id="A0A9P5XHP4"/>
<reference evidence="1" key="1">
    <citation type="submission" date="2020-11" db="EMBL/GenBank/DDBJ databases">
        <authorList>
            <consortium name="DOE Joint Genome Institute"/>
            <person name="Ahrendt S."/>
            <person name="Riley R."/>
            <person name="Andreopoulos W."/>
            <person name="Labutti K."/>
            <person name="Pangilinan J."/>
            <person name="Ruiz-Duenas F.J."/>
            <person name="Barrasa J.M."/>
            <person name="Sanchez-Garcia M."/>
            <person name="Camarero S."/>
            <person name="Miyauchi S."/>
            <person name="Serrano A."/>
            <person name="Linde D."/>
            <person name="Babiker R."/>
            <person name="Drula E."/>
            <person name="Ayuso-Fernandez I."/>
            <person name="Pacheco R."/>
            <person name="Padilla G."/>
            <person name="Ferreira P."/>
            <person name="Barriuso J."/>
            <person name="Kellner H."/>
            <person name="Castanera R."/>
            <person name="Alfaro M."/>
            <person name="Ramirez L."/>
            <person name="Pisabarro A.G."/>
            <person name="Kuo A."/>
            <person name="Tritt A."/>
            <person name="Lipzen A."/>
            <person name="He G."/>
            <person name="Yan M."/>
            <person name="Ng V."/>
            <person name="Cullen D."/>
            <person name="Martin F."/>
            <person name="Rosso M.-N."/>
            <person name="Henrissat B."/>
            <person name="Hibbett D."/>
            <person name="Martinez A.T."/>
            <person name="Grigoriev I.V."/>
        </authorList>
    </citation>
    <scope>NUCLEOTIDE SEQUENCE</scope>
    <source>
        <strain evidence="1">MF-IS2</strain>
    </source>
</reference>
<dbReference type="OrthoDB" id="10481319at2759"/>
<organism evidence="1 2">
    <name type="scientific">Macrolepiota fuliginosa MF-IS2</name>
    <dbReference type="NCBI Taxonomy" id="1400762"/>
    <lineage>
        <taxon>Eukaryota</taxon>
        <taxon>Fungi</taxon>
        <taxon>Dikarya</taxon>
        <taxon>Basidiomycota</taxon>
        <taxon>Agaricomycotina</taxon>
        <taxon>Agaricomycetes</taxon>
        <taxon>Agaricomycetidae</taxon>
        <taxon>Agaricales</taxon>
        <taxon>Agaricineae</taxon>
        <taxon>Agaricaceae</taxon>
        <taxon>Macrolepiota</taxon>
    </lineage>
</organism>
<accession>A0A9P5XHP4</accession>
<dbReference type="EMBL" id="MU151131">
    <property type="protein sequence ID" value="KAF9449416.1"/>
    <property type="molecule type" value="Genomic_DNA"/>
</dbReference>